<dbReference type="InterPro" id="IPR007197">
    <property type="entry name" value="rSAM"/>
</dbReference>
<dbReference type="OrthoDB" id="9808591at2"/>
<keyword evidence="3" id="KW-0949">S-adenosyl-L-methionine</keyword>
<feature type="domain" description="Radical SAM core" evidence="7">
    <location>
        <begin position="100"/>
        <end position="238"/>
    </location>
</feature>
<evidence type="ECO:0000256" key="6">
    <source>
        <dbReference type="ARBA" id="ARBA00023014"/>
    </source>
</evidence>
<dbReference type="GO" id="GO:0046872">
    <property type="term" value="F:metal ion binding"/>
    <property type="evidence" value="ECO:0007669"/>
    <property type="project" value="UniProtKB-KW"/>
</dbReference>
<dbReference type="InterPro" id="IPR013785">
    <property type="entry name" value="Aldolase_TIM"/>
</dbReference>
<evidence type="ECO:0000259" key="7">
    <source>
        <dbReference type="Pfam" id="PF04055"/>
    </source>
</evidence>
<gene>
    <name evidence="8" type="ORF">SAMN05661012_05876</name>
    <name evidence="9" type="ORF">SR876_00460</name>
</gene>
<dbReference type="SFLD" id="SFLDG01067">
    <property type="entry name" value="SPASM/twitch_domain_containing"/>
    <property type="match status" value="1"/>
</dbReference>
<dbReference type="GO" id="GO:0003824">
    <property type="term" value="F:catalytic activity"/>
    <property type="evidence" value="ECO:0007669"/>
    <property type="project" value="InterPro"/>
</dbReference>
<keyword evidence="2" id="KW-0004">4Fe-4S</keyword>
<dbReference type="SFLD" id="SFLDS00029">
    <property type="entry name" value="Radical_SAM"/>
    <property type="match status" value="1"/>
</dbReference>
<keyword evidence="5" id="KW-0408">Iron</keyword>
<evidence type="ECO:0000256" key="5">
    <source>
        <dbReference type="ARBA" id="ARBA00023004"/>
    </source>
</evidence>
<dbReference type="STRING" id="1004.SAMN05661012_05876"/>
<reference evidence="8 10" key="1">
    <citation type="submission" date="2016-11" db="EMBL/GenBank/DDBJ databases">
        <authorList>
            <person name="Jaros S."/>
            <person name="Januszkiewicz K."/>
            <person name="Wedrychowicz H."/>
        </authorList>
    </citation>
    <scope>NUCLEOTIDE SEQUENCE [LARGE SCALE GENOMIC DNA]</scope>
    <source>
        <strain evidence="8 10">DSM 784</strain>
    </source>
</reference>
<dbReference type="UniPathway" id="UPA00782"/>
<dbReference type="PANTHER" id="PTHR43787:SF3">
    <property type="entry name" value="ARYLSULFATASE REGULATORY PROTEIN"/>
    <property type="match status" value="1"/>
</dbReference>
<keyword evidence="11" id="KW-1185">Reference proteome</keyword>
<evidence type="ECO:0000313" key="10">
    <source>
        <dbReference type="Proteomes" id="UP000183788"/>
    </source>
</evidence>
<sequence>MVTDYKKSFYLVSSNSLKFDNDYSERLIFSTRTSSLLLIREDHYQEFNEERFGEIPEQVLDELIKIQAVVPKEQDELDYVISANNAAIEGNETLDIVIQPGASCQLGCHYCGQQHTSKYMDKNLQEKVVNRIRLKIEASGCKQLNVTWYGAEPLMAVNHVYEMSEALLLVCKEYNISYTASMVTNGLSLKHNIFLNLIQKYQIKTFQITLDGIAAYHDLNRYTKKEKGPTFSIIFNNILAIVNAPGFKELDANIVIRCNVDTNNVDGLNEFIDLLAEHKLQKKISFYLVPIHNWGDNGIENSKGVVKDNFSVAEIDWMMKLLQLGFDVEILPERTKIVCSAVKKHSEVYDAYGTVSTCWEVPYTPLYNQTKFEIGHLNVPFEEDVSKTPMRNWNNDVKNSDDSTCMKCNLLPVCGGSCPIHWLSGTPACPSFKFNMQDRLVLQYLRSKKVI</sequence>
<name>A0A1K1SQW7_9BACT</name>
<proteinExistence type="predicted"/>
<evidence type="ECO:0000313" key="8">
    <source>
        <dbReference type="EMBL" id="SFW86277.1"/>
    </source>
</evidence>
<dbReference type="RefSeq" id="WP_072365284.1">
    <property type="nucleotide sequence ID" value="NZ_CBHWAX010000125.1"/>
</dbReference>
<keyword evidence="4" id="KW-0479">Metal-binding</keyword>
<reference evidence="9 11" key="2">
    <citation type="submission" date="2023-11" db="EMBL/GenBank/DDBJ databases">
        <title>MicrobeMod: A computational toolkit for identifying prokaryotic methylation and restriction-modification with nanopore sequencing.</title>
        <authorList>
            <person name="Crits-Christoph A."/>
            <person name="Kang S.C."/>
            <person name="Lee H."/>
            <person name="Ostrov N."/>
        </authorList>
    </citation>
    <scope>NUCLEOTIDE SEQUENCE [LARGE SCALE GENOMIC DNA]</scope>
    <source>
        <strain evidence="9 11">ATCC 23090</strain>
    </source>
</reference>
<comment type="cofactor">
    <cofactor evidence="1">
        <name>[4Fe-4S] cluster</name>
        <dbReference type="ChEBI" id="CHEBI:49883"/>
    </cofactor>
</comment>
<dbReference type="AlphaFoldDB" id="A0A1K1SQW7"/>
<keyword evidence="6" id="KW-0411">Iron-sulfur</keyword>
<evidence type="ECO:0000313" key="11">
    <source>
        <dbReference type="Proteomes" id="UP001326715"/>
    </source>
</evidence>
<dbReference type="NCBIfam" id="TIGR04085">
    <property type="entry name" value="rSAM_more_4Fe4S"/>
    <property type="match status" value="1"/>
</dbReference>
<dbReference type="InterPro" id="IPR058240">
    <property type="entry name" value="rSAM_sf"/>
</dbReference>
<organism evidence="8 10">
    <name type="scientific">Chitinophaga sancti</name>
    <dbReference type="NCBI Taxonomy" id="1004"/>
    <lineage>
        <taxon>Bacteria</taxon>
        <taxon>Pseudomonadati</taxon>
        <taxon>Bacteroidota</taxon>
        <taxon>Chitinophagia</taxon>
        <taxon>Chitinophagales</taxon>
        <taxon>Chitinophagaceae</taxon>
        <taxon>Chitinophaga</taxon>
    </lineage>
</organism>
<dbReference type="Pfam" id="PF04055">
    <property type="entry name" value="Radical_SAM"/>
    <property type="match status" value="1"/>
</dbReference>
<dbReference type="PANTHER" id="PTHR43787">
    <property type="entry name" value="FEMO COFACTOR BIOSYNTHESIS PROTEIN NIFB-RELATED"/>
    <property type="match status" value="1"/>
</dbReference>
<accession>A0A1K1SQW7</accession>
<dbReference type="CDD" id="cd01335">
    <property type="entry name" value="Radical_SAM"/>
    <property type="match status" value="1"/>
</dbReference>
<dbReference type="EMBL" id="CP140154">
    <property type="protein sequence ID" value="WQG89949.1"/>
    <property type="molecule type" value="Genomic_DNA"/>
</dbReference>
<dbReference type="Gene3D" id="3.20.20.70">
    <property type="entry name" value="Aldolase class I"/>
    <property type="match status" value="1"/>
</dbReference>
<protein>
    <submittedName>
        <fullName evidence="9">Radical SAM protein</fullName>
    </submittedName>
</protein>
<evidence type="ECO:0000256" key="3">
    <source>
        <dbReference type="ARBA" id="ARBA00022691"/>
    </source>
</evidence>
<dbReference type="InterPro" id="IPR023885">
    <property type="entry name" value="4Fe4S-binding_SPASM_dom"/>
</dbReference>
<evidence type="ECO:0000256" key="2">
    <source>
        <dbReference type="ARBA" id="ARBA00022485"/>
    </source>
</evidence>
<evidence type="ECO:0000256" key="4">
    <source>
        <dbReference type="ARBA" id="ARBA00022723"/>
    </source>
</evidence>
<dbReference type="GO" id="GO:0051539">
    <property type="term" value="F:4 iron, 4 sulfur cluster binding"/>
    <property type="evidence" value="ECO:0007669"/>
    <property type="project" value="UniProtKB-KW"/>
</dbReference>
<dbReference type="Proteomes" id="UP001326715">
    <property type="component" value="Chromosome"/>
</dbReference>
<evidence type="ECO:0000313" key="9">
    <source>
        <dbReference type="EMBL" id="WQG89949.1"/>
    </source>
</evidence>
<evidence type="ECO:0000256" key="1">
    <source>
        <dbReference type="ARBA" id="ARBA00001966"/>
    </source>
</evidence>
<dbReference type="Proteomes" id="UP000183788">
    <property type="component" value="Unassembled WGS sequence"/>
</dbReference>
<dbReference type="SUPFAM" id="SSF102114">
    <property type="entry name" value="Radical SAM enzymes"/>
    <property type="match status" value="1"/>
</dbReference>
<dbReference type="EMBL" id="FPIZ01000028">
    <property type="protein sequence ID" value="SFW86277.1"/>
    <property type="molecule type" value="Genomic_DNA"/>
</dbReference>